<dbReference type="GO" id="GO:0032259">
    <property type="term" value="P:methylation"/>
    <property type="evidence" value="ECO:0007669"/>
    <property type="project" value="UniProtKB-KW"/>
</dbReference>
<dbReference type="GO" id="GO:0009007">
    <property type="term" value="F:site-specific DNA-methyltransferase (adenine-specific) activity"/>
    <property type="evidence" value="ECO:0007669"/>
    <property type="project" value="UniProtKB-EC"/>
</dbReference>
<organism evidence="4">
    <name type="scientific">marine sediment metagenome</name>
    <dbReference type="NCBI Taxonomy" id="412755"/>
    <lineage>
        <taxon>unclassified sequences</taxon>
        <taxon>metagenomes</taxon>
        <taxon>ecological metagenomes</taxon>
    </lineage>
</organism>
<proteinExistence type="predicted"/>
<evidence type="ECO:0000256" key="1">
    <source>
        <dbReference type="ARBA" id="ARBA00022603"/>
    </source>
</evidence>
<dbReference type="GO" id="GO:0009307">
    <property type="term" value="P:DNA restriction-modification system"/>
    <property type="evidence" value="ECO:0007669"/>
    <property type="project" value="InterPro"/>
</dbReference>
<dbReference type="NCBIfam" id="TIGR00571">
    <property type="entry name" value="dam"/>
    <property type="match status" value="1"/>
</dbReference>
<dbReference type="PRINTS" id="PR00505">
    <property type="entry name" value="D12N6MTFRASE"/>
</dbReference>
<dbReference type="Pfam" id="PF02086">
    <property type="entry name" value="MethyltransfD12"/>
    <property type="match status" value="1"/>
</dbReference>
<keyword evidence="3" id="KW-0949">S-adenosyl-L-methionine</keyword>
<evidence type="ECO:0000313" key="4">
    <source>
        <dbReference type="EMBL" id="GAI33501.1"/>
    </source>
</evidence>
<keyword evidence="2" id="KW-0808">Transferase</keyword>
<sequence>MRFLRYPGGKNKLLNFLQSFLPKSNEISGNYIEPFVGGGSVFLSIKPNNAILSDLNNELIELYKGIRNYPHKVWETFCSFPEGKKAYYQIRDSSYNLQPLYYRAARTLYLNRTCFKGMWRHSPNGNFNVGYGGEERRWAITHQNIVELSKLLKNAKLFVYDFEKILDNVNDGDFMFLDPPYKPGQKELKES</sequence>
<dbReference type="PANTHER" id="PTHR30481:SF3">
    <property type="entry name" value="DNA ADENINE METHYLASE"/>
    <property type="match status" value="1"/>
</dbReference>
<reference evidence="4" key="1">
    <citation type="journal article" date="2014" name="Front. Microbiol.">
        <title>High frequency of phylogenetically diverse reductive dehalogenase-homologous genes in deep subseafloor sedimentary metagenomes.</title>
        <authorList>
            <person name="Kawai M."/>
            <person name="Futagami T."/>
            <person name="Toyoda A."/>
            <person name="Takaki Y."/>
            <person name="Nishi S."/>
            <person name="Hori S."/>
            <person name="Arai W."/>
            <person name="Tsubouchi T."/>
            <person name="Morono Y."/>
            <person name="Uchiyama I."/>
            <person name="Ito T."/>
            <person name="Fujiyama A."/>
            <person name="Inagaki F."/>
            <person name="Takami H."/>
        </authorList>
    </citation>
    <scope>NUCLEOTIDE SEQUENCE</scope>
    <source>
        <strain evidence="4">Expedition CK06-06</strain>
    </source>
</reference>
<dbReference type="InterPro" id="IPR012327">
    <property type="entry name" value="MeTrfase_D12"/>
</dbReference>
<dbReference type="PANTHER" id="PTHR30481">
    <property type="entry name" value="DNA ADENINE METHYLASE"/>
    <property type="match status" value="1"/>
</dbReference>
<dbReference type="GO" id="GO:1904047">
    <property type="term" value="F:S-adenosyl-L-methionine binding"/>
    <property type="evidence" value="ECO:0007669"/>
    <property type="project" value="TreeGrafter"/>
</dbReference>
<dbReference type="SUPFAM" id="SSF53335">
    <property type="entry name" value="S-adenosyl-L-methionine-dependent methyltransferases"/>
    <property type="match status" value="1"/>
</dbReference>
<keyword evidence="1" id="KW-0489">Methyltransferase</keyword>
<evidence type="ECO:0000256" key="3">
    <source>
        <dbReference type="ARBA" id="ARBA00022691"/>
    </source>
</evidence>
<dbReference type="Gene3D" id="3.40.50.150">
    <property type="entry name" value="Vaccinia Virus protein VP39"/>
    <property type="match status" value="2"/>
</dbReference>
<dbReference type="EMBL" id="BARV01031022">
    <property type="protein sequence ID" value="GAI33501.1"/>
    <property type="molecule type" value="Genomic_DNA"/>
</dbReference>
<comment type="caution">
    <text evidence="4">The sequence shown here is derived from an EMBL/GenBank/DDBJ whole genome shotgun (WGS) entry which is preliminary data.</text>
</comment>
<name>X1NTH5_9ZZZZ</name>
<protein>
    <recommendedName>
        <fullName evidence="5">Site-specific DNA-methyltransferase (adenine-specific)</fullName>
    </recommendedName>
</protein>
<dbReference type="AlphaFoldDB" id="X1NTH5"/>
<dbReference type="InterPro" id="IPR029063">
    <property type="entry name" value="SAM-dependent_MTases_sf"/>
</dbReference>
<dbReference type="GO" id="GO:0043565">
    <property type="term" value="F:sequence-specific DNA binding"/>
    <property type="evidence" value="ECO:0007669"/>
    <property type="project" value="TreeGrafter"/>
</dbReference>
<evidence type="ECO:0000256" key="2">
    <source>
        <dbReference type="ARBA" id="ARBA00022679"/>
    </source>
</evidence>
<dbReference type="GO" id="GO:0006298">
    <property type="term" value="P:mismatch repair"/>
    <property type="evidence" value="ECO:0007669"/>
    <property type="project" value="TreeGrafter"/>
</dbReference>
<accession>X1NTH5</accession>
<gene>
    <name evidence="4" type="ORF">S06H3_49154</name>
</gene>
<feature type="non-terminal residue" evidence="4">
    <location>
        <position position="191"/>
    </location>
</feature>
<evidence type="ECO:0008006" key="5">
    <source>
        <dbReference type="Google" id="ProtNLM"/>
    </source>
</evidence>